<evidence type="ECO:0000256" key="4">
    <source>
        <dbReference type="ARBA" id="ARBA00023157"/>
    </source>
</evidence>
<organism evidence="6 7">
    <name type="scientific">Stylophora pistillata</name>
    <name type="common">Smooth cauliflower coral</name>
    <dbReference type="NCBI Taxonomy" id="50429"/>
    <lineage>
        <taxon>Eukaryota</taxon>
        <taxon>Metazoa</taxon>
        <taxon>Cnidaria</taxon>
        <taxon>Anthozoa</taxon>
        <taxon>Hexacorallia</taxon>
        <taxon>Scleractinia</taxon>
        <taxon>Astrocoeniina</taxon>
        <taxon>Pocilloporidae</taxon>
        <taxon>Stylophora</taxon>
    </lineage>
</organism>
<keyword evidence="2" id="KW-0430">Lectin</keyword>
<dbReference type="InterPro" id="IPR003609">
    <property type="entry name" value="Pan_app"/>
</dbReference>
<dbReference type="InterPro" id="IPR014716">
    <property type="entry name" value="Fibrinogen_a/b/g_C_1"/>
</dbReference>
<dbReference type="InterPro" id="IPR002181">
    <property type="entry name" value="Fibrinogen_a/b/g_C_dom"/>
</dbReference>
<dbReference type="NCBIfam" id="NF040941">
    <property type="entry name" value="GGGWT_bact"/>
    <property type="match status" value="1"/>
</dbReference>
<dbReference type="AlphaFoldDB" id="A0A2B4S741"/>
<feature type="domain" description="Fibrinogen C-terminal" evidence="5">
    <location>
        <begin position="76"/>
        <end position="129"/>
    </location>
</feature>
<dbReference type="PANTHER" id="PTHR16146">
    <property type="entry name" value="INTELECTIN"/>
    <property type="match status" value="1"/>
</dbReference>
<dbReference type="SUPFAM" id="SSF56496">
    <property type="entry name" value="Fibrinogen C-terminal domain-like"/>
    <property type="match status" value="1"/>
</dbReference>
<keyword evidence="3" id="KW-0106">Calcium</keyword>
<evidence type="ECO:0000256" key="3">
    <source>
        <dbReference type="ARBA" id="ARBA00022837"/>
    </source>
</evidence>
<evidence type="ECO:0000256" key="2">
    <source>
        <dbReference type="ARBA" id="ARBA00022734"/>
    </source>
</evidence>
<sequence length="187" mass="20879">TVKDRYLVGHVTDRLKASSILSCAQHCLKRRPRCRSINYGEADGKKSCELNDKGSESTDAESSSFVSLPGFIFAQLLNLEQHKSCKEIQQKDSGATSGMYEIYPLTNADPLQVYCEQDIARGGFTFLPHSLTLKSNAQQIVDSLFKDKNNVLLKLKKKVDGSEWYTLIQPHPDYTNFPVGRSTKGGE</sequence>
<dbReference type="EMBL" id="LSMT01000177">
    <property type="protein sequence ID" value="PFX24407.1"/>
    <property type="molecule type" value="Genomic_DNA"/>
</dbReference>
<dbReference type="Gene3D" id="3.50.4.10">
    <property type="entry name" value="Hepatocyte Growth Factor"/>
    <property type="match status" value="1"/>
</dbReference>
<comment type="caution">
    <text evidence="6">The sequence shown here is derived from an EMBL/GenBank/DDBJ whole genome shotgun (WGS) entry which is preliminary data.</text>
</comment>
<dbReference type="InterPro" id="IPR036056">
    <property type="entry name" value="Fibrinogen-like_C"/>
</dbReference>
<name>A0A2B4S741_STYPI</name>
<keyword evidence="7" id="KW-1185">Reference proteome</keyword>
<dbReference type="GO" id="GO:0005615">
    <property type="term" value="C:extracellular space"/>
    <property type="evidence" value="ECO:0007669"/>
    <property type="project" value="TreeGrafter"/>
</dbReference>
<dbReference type="GO" id="GO:0070492">
    <property type="term" value="F:oligosaccharide binding"/>
    <property type="evidence" value="ECO:0007669"/>
    <property type="project" value="TreeGrafter"/>
</dbReference>
<protein>
    <recommendedName>
        <fullName evidence="5">Fibrinogen C-terminal domain-containing protein</fullName>
    </recommendedName>
</protein>
<dbReference type="Pfam" id="PF00147">
    <property type="entry name" value="Fibrinogen_C"/>
    <property type="match status" value="1"/>
</dbReference>
<dbReference type="Proteomes" id="UP000225706">
    <property type="component" value="Unassembled WGS sequence"/>
</dbReference>
<dbReference type="PANTHER" id="PTHR16146:SF46">
    <property type="entry name" value="INTELECTIN-1A-RELATED"/>
    <property type="match status" value="1"/>
</dbReference>
<gene>
    <name evidence="6" type="ORF">AWC38_SpisGene11005</name>
</gene>
<dbReference type="SUPFAM" id="SSF57414">
    <property type="entry name" value="Hairpin loop containing domain-like"/>
    <property type="match status" value="1"/>
</dbReference>
<dbReference type="Pfam" id="PF00024">
    <property type="entry name" value="PAN_1"/>
    <property type="match status" value="1"/>
</dbReference>
<evidence type="ECO:0000313" key="7">
    <source>
        <dbReference type="Proteomes" id="UP000225706"/>
    </source>
</evidence>
<evidence type="ECO:0000313" key="6">
    <source>
        <dbReference type="EMBL" id="PFX24407.1"/>
    </source>
</evidence>
<dbReference type="GO" id="GO:0046872">
    <property type="term" value="F:metal ion binding"/>
    <property type="evidence" value="ECO:0007669"/>
    <property type="project" value="UniProtKB-KW"/>
</dbReference>
<dbReference type="OrthoDB" id="6059867at2759"/>
<dbReference type="Gene3D" id="3.90.215.10">
    <property type="entry name" value="Gamma Fibrinogen, chain A, domain 1"/>
    <property type="match status" value="1"/>
</dbReference>
<keyword evidence="1" id="KW-0479">Metal-binding</keyword>
<evidence type="ECO:0000256" key="1">
    <source>
        <dbReference type="ARBA" id="ARBA00022723"/>
    </source>
</evidence>
<accession>A0A2B4S741</accession>
<feature type="non-terminal residue" evidence="6">
    <location>
        <position position="1"/>
    </location>
</feature>
<evidence type="ECO:0000259" key="5">
    <source>
        <dbReference type="PROSITE" id="PS51406"/>
    </source>
</evidence>
<proteinExistence type="predicted"/>
<dbReference type="PROSITE" id="PS51406">
    <property type="entry name" value="FIBRINOGEN_C_2"/>
    <property type="match status" value="1"/>
</dbReference>
<reference evidence="7" key="1">
    <citation type="journal article" date="2017" name="bioRxiv">
        <title>Comparative analysis of the genomes of Stylophora pistillata and Acropora digitifera provides evidence for extensive differences between species of corals.</title>
        <authorList>
            <person name="Voolstra C.R."/>
            <person name="Li Y."/>
            <person name="Liew Y.J."/>
            <person name="Baumgarten S."/>
            <person name="Zoccola D."/>
            <person name="Flot J.-F."/>
            <person name="Tambutte S."/>
            <person name="Allemand D."/>
            <person name="Aranda M."/>
        </authorList>
    </citation>
    <scope>NUCLEOTIDE SEQUENCE [LARGE SCALE GENOMIC DNA]</scope>
</reference>
<keyword evidence="4" id="KW-1015">Disulfide bond</keyword>